<protein>
    <recommendedName>
        <fullName evidence="7">GHMP kinase N-terminal domain-containing protein</fullName>
    </recommendedName>
</protein>
<accession>A0A382LPM4</accession>
<dbReference type="NCBIfam" id="NF002288">
    <property type="entry name" value="PRK01212.1-4"/>
    <property type="match status" value="1"/>
</dbReference>
<keyword evidence="4" id="KW-0547">Nucleotide-binding</keyword>
<dbReference type="SUPFAM" id="SSF55060">
    <property type="entry name" value="GHMP Kinase, C-terminal domain"/>
    <property type="match status" value="1"/>
</dbReference>
<evidence type="ECO:0000256" key="3">
    <source>
        <dbReference type="ARBA" id="ARBA00022697"/>
    </source>
</evidence>
<dbReference type="Gene3D" id="3.30.70.890">
    <property type="entry name" value="GHMP kinase, C-terminal domain"/>
    <property type="match status" value="1"/>
</dbReference>
<dbReference type="InterPro" id="IPR014721">
    <property type="entry name" value="Ribsml_uS5_D2-typ_fold_subgr"/>
</dbReference>
<evidence type="ECO:0000256" key="2">
    <source>
        <dbReference type="ARBA" id="ARBA00022679"/>
    </source>
</evidence>
<keyword evidence="6" id="KW-0067">ATP-binding</keyword>
<dbReference type="InterPro" id="IPR006204">
    <property type="entry name" value="GHMP_kinase_N_dom"/>
</dbReference>
<dbReference type="InterPro" id="IPR036554">
    <property type="entry name" value="GHMP_kinase_C_sf"/>
</dbReference>
<evidence type="ECO:0000313" key="8">
    <source>
        <dbReference type="EMBL" id="SVC36831.1"/>
    </source>
</evidence>
<feature type="non-terminal residue" evidence="8">
    <location>
        <position position="260"/>
    </location>
</feature>
<keyword evidence="3" id="KW-0791">Threonine biosynthesis</keyword>
<dbReference type="InterPro" id="IPR020568">
    <property type="entry name" value="Ribosomal_Su5_D2-typ_SF"/>
</dbReference>
<organism evidence="8">
    <name type="scientific">marine metagenome</name>
    <dbReference type="NCBI Taxonomy" id="408172"/>
    <lineage>
        <taxon>unclassified sequences</taxon>
        <taxon>metagenomes</taxon>
        <taxon>ecological metagenomes</taxon>
    </lineage>
</organism>
<evidence type="ECO:0000256" key="6">
    <source>
        <dbReference type="ARBA" id="ARBA00022840"/>
    </source>
</evidence>
<dbReference type="Gene3D" id="3.30.230.10">
    <property type="match status" value="1"/>
</dbReference>
<dbReference type="GO" id="GO:0004413">
    <property type="term" value="F:homoserine kinase activity"/>
    <property type="evidence" value="ECO:0007669"/>
    <property type="project" value="InterPro"/>
</dbReference>
<dbReference type="EMBL" id="UINC01087456">
    <property type="protein sequence ID" value="SVC36831.1"/>
    <property type="molecule type" value="Genomic_DNA"/>
</dbReference>
<reference evidence="8" key="1">
    <citation type="submission" date="2018-05" db="EMBL/GenBank/DDBJ databases">
        <authorList>
            <person name="Lanie J.A."/>
            <person name="Ng W.-L."/>
            <person name="Kazmierczak K.M."/>
            <person name="Andrzejewski T.M."/>
            <person name="Davidsen T.M."/>
            <person name="Wayne K.J."/>
            <person name="Tettelin H."/>
            <person name="Glass J.I."/>
            <person name="Rusch D."/>
            <person name="Podicherti R."/>
            <person name="Tsui H.-C.T."/>
            <person name="Winkler M.E."/>
        </authorList>
    </citation>
    <scope>NUCLEOTIDE SEQUENCE</scope>
</reference>
<dbReference type="Pfam" id="PF00288">
    <property type="entry name" value="GHMP_kinases_N"/>
    <property type="match status" value="1"/>
</dbReference>
<dbReference type="AlphaFoldDB" id="A0A382LPM4"/>
<evidence type="ECO:0000256" key="1">
    <source>
        <dbReference type="ARBA" id="ARBA00022605"/>
    </source>
</evidence>
<dbReference type="InterPro" id="IPR000870">
    <property type="entry name" value="Homoserine_kinase"/>
</dbReference>
<dbReference type="GO" id="GO:0009088">
    <property type="term" value="P:threonine biosynthetic process"/>
    <property type="evidence" value="ECO:0007669"/>
    <property type="project" value="UniProtKB-KW"/>
</dbReference>
<dbReference type="PANTHER" id="PTHR20861:SF1">
    <property type="entry name" value="HOMOSERINE KINASE"/>
    <property type="match status" value="1"/>
</dbReference>
<evidence type="ECO:0000256" key="5">
    <source>
        <dbReference type="ARBA" id="ARBA00022777"/>
    </source>
</evidence>
<dbReference type="SUPFAM" id="SSF54211">
    <property type="entry name" value="Ribosomal protein S5 domain 2-like"/>
    <property type="match status" value="1"/>
</dbReference>
<keyword evidence="2" id="KW-0808">Transferase</keyword>
<dbReference type="PANTHER" id="PTHR20861">
    <property type="entry name" value="HOMOSERINE/4-DIPHOSPHOCYTIDYL-2-C-METHYL-D-ERYTHRITOL KINASE"/>
    <property type="match status" value="1"/>
</dbReference>
<feature type="domain" description="GHMP kinase N-terminal" evidence="7">
    <location>
        <begin position="70"/>
        <end position="156"/>
    </location>
</feature>
<keyword evidence="1" id="KW-0028">Amino-acid biosynthesis</keyword>
<name>A0A382LPM4_9ZZZZ</name>
<dbReference type="PIRSF" id="PIRSF000676">
    <property type="entry name" value="Homoser_kin"/>
    <property type="match status" value="1"/>
</dbReference>
<dbReference type="NCBIfam" id="TIGR00191">
    <property type="entry name" value="thrB"/>
    <property type="match status" value="1"/>
</dbReference>
<gene>
    <name evidence="8" type="ORF">METZ01_LOCUS289685</name>
</gene>
<dbReference type="PRINTS" id="PR00958">
    <property type="entry name" value="HOMSERKINASE"/>
</dbReference>
<evidence type="ECO:0000256" key="4">
    <source>
        <dbReference type="ARBA" id="ARBA00022741"/>
    </source>
</evidence>
<proteinExistence type="predicted"/>
<keyword evidence="5" id="KW-0418">Kinase</keyword>
<evidence type="ECO:0000259" key="7">
    <source>
        <dbReference type="Pfam" id="PF00288"/>
    </source>
</evidence>
<dbReference type="GO" id="GO:0005524">
    <property type="term" value="F:ATP binding"/>
    <property type="evidence" value="ECO:0007669"/>
    <property type="project" value="UniProtKB-KW"/>
</dbReference>
<sequence>MKNKVRVFAPASASNLGPGFDVIGLALPDPGDIVEAEWCDTPGVSIREITGDGGALPYDGARNVAAVAANDVLRRFQADNQIPLHRGISLRLEKQTPLASGLGSSGASAVAGAFATNELLDRPLSRTALVASALAGEQVAAGTAHADNVAPSMLGGIVLIRSYEPLELINLPIPTSLQVVVVHPHCEVSTAAARRLVNERTYMLADAVENLGNLGALVDALHRDDLEQFGRSIVDRLVEPVRAKLIPGLAEVKEAARDCG</sequence>